<gene>
    <name evidence="2" type="primary">Vigan.08G289900</name>
    <name evidence="2" type="ORF">VIGAN_08289900</name>
</gene>
<keyword evidence="1" id="KW-0812">Transmembrane</keyword>
<dbReference type="EMBL" id="AP015041">
    <property type="protein sequence ID" value="BAT96030.1"/>
    <property type="molecule type" value="Genomic_DNA"/>
</dbReference>
<evidence type="ECO:0000256" key="1">
    <source>
        <dbReference type="SAM" id="Phobius"/>
    </source>
</evidence>
<feature type="non-terminal residue" evidence="2">
    <location>
        <position position="1"/>
    </location>
</feature>
<keyword evidence="1" id="KW-1133">Transmembrane helix</keyword>
<accession>A0A0S3ST92</accession>
<feature type="transmembrane region" description="Helical" evidence="1">
    <location>
        <begin position="69"/>
        <end position="88"/>
    </location>
</feature>
<name>A0A0S3ST92_PHAAN</name>
<protein>
    <submittedName>
        <fullName evidence="2">Uncharacterized protein</fullName>
    </submittedName>
</protein>
<evidence type="ECO:0000313" key="3">
    <source>
        <dbReference type="Proteomes" id="UP000291084"/>
    </source>
</evidence>
<sequence length="104" mass="11608">LLFVSKFNSCPEVPTHFRAPLSSPSCHIFLFSSSRLLLQQDHTSSFSLLLVDFAFVHHITTSSFLSCDFSPTLSIILFSIICFLFSPFSSISSIKSSFITFSTD</sequence>
<proteinExistence type="predicted"/>
<keyword evidence="3" id="KW-1185">Reference proteome</keyword>
<dbReference type="AlphaFoldDB" id="A0A0S3ST92"/>
<reference evidence="2 3" key="1">
    <citation type="journal article" date="2015" name="Sci. Rep.">
        <title>The power of single molecule real-time sequencing technology in the de novo assembly of a eukaryotic genome.</title>
        <authorList>
            <person name="Sakai H."/>
            <person name="Naito K."/>
            <person name="Ogiso-Tanaka E."/>
            <person name="Takahashi Y."/>
            <person name="Iseki K."/>
            <person name="Muto C."/>
            <person name="Satou K."/>
            <person name="Teruya K."/>
            <person name="Shiroma A."/>
            <person name="Shimoji M."/>
            <person name="Hirano T."/>
            <person name="Itoh T."/>
            <person name="Kaga A."/>
            <person name="Tomooka N."/>
        </authorList>
    </citation>
    <scope>NUCLEOTIDE SEQUENCE [LARGE SCALE GENOMIC DNA]</scope>
    <source>
        <strain evidence="3">cv. Shumari</strain>
    </source>
</reference>
<evidence type="ECO:0000313" key="2">
    <source>
        <dbReference type="EMBL" id="BAT96030.1"/>
    </source>
</evidence>
<dbReference type="Proteomes" id="UP000291084">
    <property type="component" value="Chromosome 8"/>
</dbReference>
<organism evidence="2 3">
    <name type="scientific">Vigna angularis var. angularis</name>
    <dbReference type="NCBI Taxonomy" id="157739"/>
    <lineage>
        <taxon>Eukaryota</taxon>
        <taxon>Viridiplantae</taxon>
        <taxon>Streptophyta</taxon>
        <taxon>Embryophyta</taxon>
        <taxon>Tracheophyta</taxon>
        <taxon>Spermatophyta</taxon>
        <taxon>Magnoliopsida</taxon>
        <taxon>eudicotyledons</taxon>
        <taxon>Gunneridae</taxon>
        <taxon>Pentapetalae</taxon>
        <taxon>rosids</taxon>
        <taxon>fabids</taxon>
        <taxon>Fabales</taxon>
        <taxon>Fabaceae</taxon>
        <taxon>Papilionoideae</taxon>
        <taxon>50 kb inversion clade</taxon>
        <taxon>NPAAA clade</taxon>
        <taxon>indigoferoid/millettioid clade</taxon>
        <taxon>Phaseoleae</taxon>
        <taxon>Vigna</taxon>
    </lineage>
</organism>
<keyword evidence="1" id="KW-0472">Membrane</keyword>